<feature type="region of interest" description="Disordered" evidence="8">
    <location>
        <begin position="337"/>
        <end position="360"/>
    </location>
</feature>
<evidence type="ECO:0000313" key="12">
    <source>
        <dbReference type="Proteomes" id="UP000239649"/>
    </source>
</evidence>
<proteinExistence type="predicted"/>
<feature type="region of interest" description="Disordered" evidence="8">
    <location>
        <begin position="2951"/>
        <end position="2971"/>
    </location>
</feature>
<dbReference type="InterPro" id="IPR022099">
    <property type="entry name" value="DUF3638"/>
</dbReference>
<name>A0A2P6VL22_9CHLO</name>
<dbReference type="OrthoDB" id="514478at2759"/>
<comment type="caution">
    <text evidence="11">The sequence shown here is derived from an EMBL/GenBank/DDBJ whole genome shotgun (WGS) entry which is preliminary data.</text>
</comment>
<organism evidence="11 12">
    <name type="scientific">Micractinium conductrix</name>
    <dbReference type="NCBI Taxonomy" id="554055"/>
    <lineage>
        <taxon>Eukaryota</taxon>
        <taxon>Viridiplantae</taxon>
        <taxon>Chlorophyta</taxon>
        <taxon>core chlorophytes</taxon>
        <taxon>Trebouxiophyceae</taxon>
        <taxon>Chlorellales</taxon>
        <taxon>Chlorellaceae</taxon>
        <taxon>Chlorella clade</taxon>
        <taxon>Micractinium</taxon>
    </lineage>
</organism>
<keyword evidence="6" id="KW-0788">Thiol protease</keyword>
<dbReference type="GO" id="GO:0004843">
    <property type="term" value="F:cysteine-type deubiquitinase activity"/>
    <property type="evidence" value="ECO:0007669"/>
    <property type="project" value="UniProtKB-EC"/>
</dbReference>
<dbReference type="PANTHER" id="PTHR13367">
    <property type="entry name" value="UBIQUITIN THIOESTERASE"/>
    <property type="match status" value="1"/>
</dbReference>
<evidence type="ECO:0000259" key="9">
    <source>
        <dbReference type="Pfam" id="PF12340"/>
    </source>
</evidence>
<feature type="domain" description="DUF3645" evidence="10">
    <location>
        <begin position="2199"/>
        <end position="2228"/>
    </location>
</feature>
<keyword evidence="3" id="KW-0645">Protease</keyword>
<feature type="compositionally biased region" description="Gly residues" evidence="8">
    <location>
        <begin position="1691"/>
        <end position="1708"/>
    </location>
</feature>
<keyword evidence="12" id="KW-1185">Reference proteome</keyword>
<reference evidence="11 12" key="1">
    <citation type="journal article" date="2018" name="Plant J.">
        <title>Genome sequences of Chlorella sorokiniana UTEX 1602 and Micractinium conductrix SAG 241.80: implications to maltose excretion by a green alga.</title>
        <authorList>
            <person name="Arriola M.B."/>
            <person name="Velmurugan N."/>
            <person name="Zhang Y."/>
            <person name="Plunkett M.H."/>
            <person name="Hondzo H."/>
            <person name="Barney B.M."/>
        </authorList>
    </citation>
    <scope>NUCLEOTIDE SEQUENCE [LARGE SCALE GENOMIC DNA]</scope>
    <source>
        <strain evidence="11 12">SAG 241.80</strain>
    </source>
</reference>
<dbReference type="Pfam" id="PF12340">
    <property type="entry name" value="DUF3638"/>
    <property type="match status" value="1"/>
</dbReference>
<evidence type="ECO:0000256" key="4">
    <source>
        <dbReference type="ARBA" id="ARBA00022786"/>
    </source>
</evidence>
<comment type="catalytic activity">
    <reaction evidence="1">
        <text>Thiol-dependent hydrolysis of ester, thioester, amide, peptide and isopeptide bonds formed by the C-terminal Gly of ubiquitin (a 76-residue protein attached to proteins as an intracellular targeting signal).</text>
        <dbReference type="EC" id="3.4.19.12"/>
    </reaction>
</comment>
<dbReference type="PANTHER" id="PTHR13367:SF33">
    <property type="entry name" value="P-LOOP CONTAINING NUCLEOSIDE TRIPHOSPHATE HYDROLASE PROTEIN"/>
    <property type="match status" value="1"/>
</dbReference>
<feature type="coiled-coil region" evidence="7">
    <location>
        <begin position="607"/>
        <end position="641"/>
    </location>
</feature>
<accession>A0A2P6VL22</accession>
<evidence type="ECO:0000256" key="8">
    <source>
        <dbReference type="SAM" id="MobiDB-lite"/>
    </source>
</evidence>
<feature type="domain" description="DUF3638" evidence="9">
    <location>
        <begin position="1874"/>
        <end position="2088"/>
    </location>
</feature>
<keyword evidence="4" id="KW-0833">Ubl conjugation pathway</keyword>
<keyword evidence="7" id="KW-0175">Coiled coil</keyword>
<sequence>MAETGAWCEAENLLSSMYSFHHRCSALQDDGSIAGFRRLLAGLVAHLAGDEQELWPGLSAADLCAMTAAAAVLEGSTTWFGGYGAALLAVAADEPEDLQPEPGRLALLVVGLDEWSFRTHSTDSGSIEHTATCGRASVISCGQVAAASLDKCRACLYGVMAKIAKRMGDKRSAVEGRQGNQKTPALVRAAVLQAVKQAAAEEEVGEAGGSARQVPEEVPQGGMTDVGLHTGGKPRDTAWQLVREAFRAALAYVQACRVHQPSPQLFELAEAHLHLWLLQRQAALATPARATSTFLNAAMLMLQSVAGHAAQLALKGHDVAHFEAACQRARRQLEAARGERASKAADAATLPALEGGPGPHRLPRGVVPALPPLQANGGGLEEAKKREGRNLGSLPLPPMRTAAQRQRHAFADLLAVLQSAALHGASGDVAAQHALSMVERELFGRAVAGFDEEAALPHAEVAALEEVINEYRTVLAAFQGTPAAGARQQAELRSRCTLVCWAALCSLHAAAVRAHPLLLQYSVGVDWKQLRHLVLSDRAAEDALQGVAAYVRRHTRPGKAVFTLADGGSASFDMARRYVQQDSALRALWRKEQVAAEQRKAAHWAAVQTKKQRVAQLRKQLAQQQRQVAAAEKEERRTDIEKDRYSLTRYRCPVEWRLQEAAAAPWLFFAHMPPLFRHLERLTFLAQHVLLPQTAEVLEAVGGQTPKTDLITHYNTEPAYVPGLVEPGSDGDPGDALVFLSSDGEIKRPDQVRLSTVDNYSSDTHGVWHPDNLPLRMTWYGSGNAGADGCLTGDCMNPWAAVPANLTVDWHTERLPAADEALQWALPLYDSVPPCRGNQAIARQDERPQWLSKPAFLEFGVLRAYPLLQGRRLCAALHEREGGLPLGTPPVQTLVRQAVYHVGELTNASPPQRLWRSDWQGEGESGVLATLHAELSSLAAELEGAQREHSAVALLGELAAYFSAWHPPLRAVARRFASAASRWADELERDAQEAPPDAARPLRAKQCLLHATALLCLASGSGPMEVADAQAVLELAAQVHHGTIYGPGTDLQKQLSDMQVLCRWSLARRVDTLLAAASKQPSVLTAALRSVIARAPADLDWVQLQFVDDDQSYASFRAEGSDGHLYSINCLDGTVLEDGAPPGRLPKEILEHRLYKRSFGEWGVEVTTTAAGVRRTLAPTRGRFYEFSLRGQGGTQLLVEEVWGAQGGKGKHAAVAGKATAAAREPAERRLELLDAGDDLKGGAWGADLPQRLRHLHSHWLDREARVIELRPLHFRDRDAAFLLQWEAGQPSTAAAQVEFMCHRVPPHLPTRDDSAALLAAHRSQLTHQLVLHDSQLTAIVSKFEQRCFVHTYIHRQPGGADGDTADGTAGGGTGSTAGGKAGSKAGGEAGGKAADPPFAMLVELPRFGLEFELRGGQVHSRDYAGYCLAAVQQLFEQQGGDAASDGDGDGGGPVYTLPDYIQCLILEPAAGSGAQLAAVRRTLVLMPAGRVQRGAEAVTVVHSNESNDDLQAHKYEPSSHMTGAQLAAALLRQCWGVRPLEEAEVETLDNGARLGGHMAAALRLVAYELHSSSAQLNALHFLPPAAPPQHCLARPLNAEWATAYEQERRSLGSTNPRLLLQPGEELRAGGARSAAEAPPGWRRLGLYKAVQAPACPVEADAVPRHEAELLALVAKPAAKPHVPHFPLAPSGGGGGSGDAPSAGGGSGSRSRAAPTPLASAMHEELADSWRTHHSHPEPAAVSCTTADSIVDMQGVVAAQRHQAQEYLHGWLGAVPPSVDSTRVRAGAAFRMQRAAAAAPQHGPRDLVALALPGGPLAALQLNPFLSAESGERLQQGARTWLQLCVLEDRLARLAALAADPAAVPQLIQELLVHREWDVHKHPRWLVFEAEQGLQIRPRQYSVARILMHTPRAIVQFNMGEGKTRVILPMLILHFADGRNLVRLNLLRPLLEEAYEHMHATLCASALGVRLFVQPFSRDVRVTPELLRTMRSALAYCQKSRGVLLTTPEHRMSARLKRQELWQQGRKELCEGMAALDALPYVDLLDESDELLTHRFQLIYAWGAHAELPAQQARARACQALLRILSRERRRAGSAIAATLAKEGVAVGAGPDGAHSGAFRGARLLPGAALEAAAGTLRGQLAQALLAALPYAMRWLHEHPQQDLLLSCMVDSAINASAALAKAQPRLTDEQRADVLALRGLLAVPFRAMNVPSERSVFAQPDVAQTLTTLAYYHRGLNPDELLAALTHLLKLGANAQSAHYSEWLELARAEAEPGQLEPLDAARKLDPTNSTQMEAAHALFSHNMAAVDFYLNSCVLPQETKQFPHRLVATAWDLAHSPSGSVVGFSGTNDNHRLLPLHVRQHLDVEPGLHGTNGRMLAVLLDNPQYDTLHPGKDEATWQALLRFAVAQRVAAVIDCGALLAGASTRQAAEFALPLLGALGSKHFRGVCYYDEGDRAWCVTDLQGRRLPRKRSPIREHQTLVLYDEARCRGSDLQLRPSAQGLLTLGPTTAKDKLMQAAGRLRKLGKGQTLRTVGTPDVTAKIVHVAGLPHGAAQQEGALTSRHVLAWVMINTVAATQKGVQEWAAQGLLFAATRAPEHALQPEVLDLDTMYGGHRMLCAVPEVVAALSTKGQAGRAKDDLSADLRDLMEQVVAASEQHGEGHQVVAQGGLGEECERELEREEEEEEEEVERELPRLEPVDEPDWDHAAALRARCLADLESCAGLQLVPLRRAAEILLHPGSLAALAWSPRVYCTLNYAATVSLPTDAPFNDFLRPVGELLLLPACGAADGGGSGAKPAAAAVLLSEREANGLLAAAYGSGGGGGTKGSGSDGPLLVDAAYAWAAQPQVGAAAGPADPLRLAASLARGGALHADGQLAAQLSAGGLPPQLVSARLFDGAATYVPPAQLAGMRWEAQRELAPLAELRKLVAGRGAAAEALVGARGKQVLYSHSQLERATDPRRHGGDDGGAA</sequence>
<evidence type="ECO:0000313" key="11">
    <source>
        <dbReference type="EMBL" id="PSC74779.1"/>
    </source>
</evidence>
<evidence type="ECO:0000256" key="3">
    <source>
        <dbReference type="ARBA" id="ARBA00022670"/>
    </source>
</evidence>
<evidence type="ECO:0000256" key="1">
    <source>
        <dbReference type="ARBA" id="ARBA00000707"/>
    </source>
</evidence>
<dbReference type="STRING" id="554055.A0A2P6VL22"/>
<feature type="region of interest" description="Disordered" evidence="8">
    <location>
        <begin position="1359"/>
        <end position="1393"/>
    </location>
</feature>
<dbReference type="InterPro" id="IPR051346">
    <property type="entry name" value="OTU_Deubiquitinase"/>
</dbReference>
<evidence type="ECO:0000256" key="7">
    <source>
        <dbReference type="SAM" id="Coils"/>
    </source>
</evidence>
<evidence type="ECO:0000256" key="2">
    <source>
        <dbReference type="ARBA" id="ARBA00012759"/>
    </source>
</evidence>
<gene>
    <name evidence="11" type="ORF">C2E20_2313</name>
</gene>
<evidence type="ECO:0000256" key="5">
    <source>
        <dbReference type="ARBA" id="ARBA00022801"/>
    </source>
</evidence>
<evidence type="ECO:0000256" key="6">
    <source>
        <dbReference type="ARBA" id="ARBA00022807"/>
    </source>
</evidence>
<dbReference type="Pfam" id="PF12359">
    <property type="entry name" value="DUF3645"/>
    <property type="match status" value="1"/>
</dbReference>
<feature type="region of interest" description="Disordered" evidence="8">
    <location>
        <begin position="1684"/>
        <end position="1739"/>
    </location>
</feature>
<feature type="compositionally biased region" description="Gly residues" evidence="8">
    <location>
        <begin position="1369"/>
        <end position="1391"/>
    </location>
</feature>
<dbReference type="EMBL" id="LHPF02000004">
    <property type="protein sequence ID" value="PSC74779.1"/>
    <property type="molecule type" value="Genomic_DNA"/>
</dbReference>
<feature type="compositionally biased region" description="Basic and acidic residues" evidence="8">
    <location>
        <begin position="2953"/>
        <end position="2971"/>
    </location>
</feature>
<feature type="coiled-coil region" evidence="7">
    <location>
        <begin position="2638"/>
        <end position="2693"/>
    </location>
</feature>
<dbReference type="Proteomes" id="UP000239649">
    <property type="component" value="Unassembled WGS sequence"/>
</dbReference>
<dbReference type="InterPro" id="IPR022105">
    <property type="entry name" value="DUF3645"/>
</dbReference>
<protein>
    <recommendedName>
        <fullName evidence="2">ubiquitinyl hydrolase 1</fullName>
        <ecNumber evidence="2">3.4.19.12</ecNumber>
    </recommendedName>
</protein>
<evidence type="ECO:0000259" key="10">
    <source>
        <dbReference type="Pfam" id="PF12359"/>
    </source>
</evidence>
<keyword evidence="5" id="KW-0378">Hydrolase</keyword>
<dbReference type="EC" id="3.4.19.12" evidence="2"/>
<feature type="region of interest" description="Disordered" evidence="8">
    <location>
        <begin position="203"/>
        <end position="230"/>
    </location>
</feature>
<dbReference type="GO" id="GO:0006508">
    <property type="term" value="P:proteolysis"/>
    <property type="evidence" value="ECO:0007669"/>
    <property type="project" value="UniProtKB-KW"/>
</dbReference>
<feature type="compositionally biased region" description="Basic and acidic residues" evidence="8">
    <location>
        <begin position="1722"/>
        <end position="1737"/>
    </location>
</feature>